<proteinExistence type="predicted"/>
<dbReference type="AlphaFoldDB" id="A0A426YCX3"/>
<dbReference type="Proteomes" id="UP000287651">
    <property type="component" value="Unassembled WGS sequence"/>
</dbReference>
<reference evidence="1 2" key="1">
    <citation type="journal article" date="2014" name="Agronomy (Basel)">
        <title>A Draft Genome Sequence for Ensete ventricosum, the Drought-Tolerant Tree Against Hunger.</title>
        <authorList>
            <person name="Harrison J."/>
            <person name="Moore K.A."/>
            <person name="Paszkiewicz K."/>
            <person name="Jones T."/>
            <person name="Grant M."/>
            <person name="Ambacheew D."/>
            <person name="Muzemil S."/>
            <person name="Studholme D.J."/>
        </authorList>
    </citation>
    <scope>NUCLEOTIDE SEQUENCE [LARGE SCALE GENOMIC DNA]</scope>
</reference>
<comment type="caution">
    <text evidence="1">The sequence shown here is derived from an EMBL/GenBank/DDBJ whole genome shotgun (WGS) entry which is preliminary data.</text>
</comment>
<name>A0A426YCX3_ENSVE</name>
<organism evidence="1 2">
    <name type="scientific">Ensete ventricosum</name>
    <name type="common">Abyssinian banana</name>
    <name type="synonym">Musa ensete</name>
    <dbReference type="NCBI Taxonomy" id="4639"/>
    <lineage>
        <taxon>Eukaryota</taxon>
        <taxon>Viridiplantae</taxon>
        <taxon>Streptophyta</taxon>
        <taxon>Embryophyta</taxon>
        <taxon>Tracheophyta</taxon>
        <taxon>Spermatophyta</taxon>
        <taxon>Magnoliopsida</taxon>
        <taxon>Liliopsida</taxon>
        <taxon>Zingiberales</taxon>
        <taxon>Musaceae</taxon>
        <taxon>Ensete</taxon>
    </lineage>
</organism>
<evidence type="ECO:0000313" key="1">
    <source>
        <dbReference type="EMBL" id="RRT49536.1"/>
    </source>
</evidence>
<protein>
    <submittedName>
        <fullName evidence="1">Uncharacterized protein</fullName>
    </submittedName>
</protein>
<sequence>MRQHGQQARRTRSREADRMVATRFRLVRCCYRKLAYPCHSTPTMGWRGVEECRVAGTKGRRRHVELGRWRPSFSPTFAFPCSFFGGGIT</sequence>
<evidence type="ECO:0000313" key="2">
    <source>
        <dbReference type="Proteomes" id="UP000287651"/>
    </source>
</evidence>
<dbReference type="EMBL" id="AMZH03013285">
    <property type="protein sequence ID" value="RRT49536.1"/>
    <property type="molecule type" value="Genomic_DNA"/>
</dbReference>
<gene>
    <name evidence="1" type="ORF">B296_00052337</name>
</gene>
<accession>A0A426YCX3</accession>